<dbReference type="STRING" id="1004.SAMN05661012_03567"/>
<dbReference type="SUPFAM" id="SSF88713">
    <property type="entry name" value="Glycoside hydrolase/deacetylase"/>
    <property type="match status" value="1"/>
</dbReference>
<dbReference type="InterPro" id="IPR011330">
    <property type="entry name" value="Glyco_hydro/deAcase_b/a-brl"/>
</dbReference>
<dbReference type="PANTHER" id="PTHR30292">
    <property type="entry name" value="UNCHARACTERIZED PROTEIN YBGL-RELATED"/>
    <property type="match status" value="1"/>
</dbReference>
<evidence type="ECO:0000313" key="2">
    <source>
        <dbReference type="Proteomes" id="UP000183788"/>
    </source>
</evidence>
<name>A0A1K1RBI4_9BACT</name>
<gene>
    <name evidence="1" type="ORF">SAMN05661012_03567</name>
</gene>
<organism evidence="1 2">
    <name type="scientific">Chitinophaga sancti</name>
    <dbReference type="NCBI Taxonomy" id="1004"/>
    <lineage>
        <taxon>Bacteria</taxon>
        <taxon>Pseudomonadati</taxon>
        <taxon>Bacteroidota</taxon>
        <taxon>Chitinophagia</taxon>
        <taxon>Chitinophagales</taxon>
        <taxon>Chitinophagaceae</taxon>
        <taxon>Chitinophaga</taxon>
    </lineage>
</organism>
<accession>A0A1K1RBI4</accession>
<evidence type="ECO:0000313" key="1">
    <source>
        <dbReference type="EMBL" id="SFW69260.1"/>
    </source>
</evidence>
<dbReference type="NCBIfam" id="NF003816">
    <property type="entry name" value="PRK05406.1-5"/>
    <property type="match status" value="1"/>
</dbReference>
<reference evidence="1 2" key="1">
    <citation type="submission" date="2016-11" db="EMBL/GenBank/DDBJ databases">
        <authorList>
            <person name="Jaros S."/>
            <person name="Januszkiewicz K."/>
            <person name="Wedrychowicz H."/>
        </authorList>
    </citation>
    <scope>NUCLEOTIDE SEQUENCE [LARGE SCALE GENOMIC DNA]</scope>
    <source>
        <strain evidence="1 2">DSM 784</strain>
    </source>
</reference>
<dbReference type="PANTHER" id="PTHR30292:SF0">
    <property type="entry name" value="5-OXOPROLINASE SUBUNIT A"/>
    <property type="match status" value="1"/>
</dbReference>
<dbReference type="NCBIfam" id="NF003814">
    <property type="entry name" value="PRK05406.1-3"/>
    <property type="match status" value="1"/>
</dbReference>
<dbReference type="GO" id="GO:0005975">
    <property type="term" value="P:carbohydrate metabolic process"/>
    <property type="evidence" value="ECO:0007669"/>
    <property type="project" value="InterPro"/>
</dbReference>
<dbReference type="InterPro" id="IPR005501">
    <property type="entry name" value="LamB/YcsF/PxpA-like"/>
</dbReference>
<dbReference type="Pfam" id="PF03746">
    <property type="entry name" value="LamB_YcsF"/>
    <property type="match status" value="1"/>
</dbReference>
<protein>
    <submittedName>
        <fullName evidence="1">UPF0271 protein</fullName>
    </submittedName>
</protein>
<dbReference type="Proteomes" id="UP000183788">
    <property type="component" value="Unassembled WGS sequence"/>
</dbReference>
<dbReference type="CDD" id="cd10787">
    <property type="entry name" value="LamB_YcsF_like"/>
    <property type="match status" value="1"/>
</dbReference>
<proteinExistence type="predicted"/>
<dbReference type="EMBL" id="FPIZ01000011">
    <property type="protein sequence ID" value="SFW69260.1"/>
    <property type="molecule type" value="Genomic_DNA"/>
</dbReference>
<sequence>MAGMAATQPSLNMYIDLNCDMGEGMPTDAEIMPYISSANIACGFHAGDRVTMEQTVGLALQHKVAVGAHPGFDDKANFGRTEQHLSDAAIYDLITTQIHSLQEVCNTLGATLQHVKPHGALYNMAARDEHLSTIIAQAIRDTNPALCLFGLANSWLIKAAAEMGLKTASEVFADRTYQEDGSLTPRSQPNALIENEAAALAQVIQMVTKQEVTALSGKIVPLRAETICLHGDGAHAVAFAKAVHQTLSGIQNI</sequence>
<dbReference type="Gene3D" id="3.20.20.370">
    <property type="entry name" value="Glycoside hydrolase/deacetylase"/>
    <property type="match status" value="1"/>
</dbReference>
<dbReference type="AlphaFoldDB" id="A0A1K1RBI4"/>